<name>A0A392R3J1_9FABA</name>
<comment type="caution">
    <text evidence="1">The sequence shown here is derived from an EMBL/GenBank/DDBJ whole genome shotgun (WGS) entry which is preliminary data.</text>
</comment>
<organism evidence="1 2">
    <name type="scientific">Trifolium medium</name>
    <dbReference type="NCBI Taxonomy" id="97028"/>
    <lineage>
        <taxon>Eukaryota</taxon>
        <taxon>Viridiplantae</taxon>
        <taxon>Streptophyta</taxon>
        <taxon>Embryophyta</taxon>
        <taxon>Tracheophyta</taxon>
        <taxon>Spermatophyta</taxon>
        <taxon>Magnoliopsida</taxon>
        <taxon>eudicotyledons</taxon>
        <taxon>Gunneridae</taxon>
        <taxon>Pentapetalae</taxon>
        <taxon>rosids</taxon>
        <taxon>fabids</taxon>
        <taxon>Fabales</taxon>
        <taxon>Fabaceae</taxon>
        <taxon>Papilionoideae</taxon>
        <taxon>50 kb inversion clade</taxon>
        <taxon>NPAAA clade</taxon>
        <taxon>Hologalegina</taxon>
        <taxon>IRL clade</taxon>
        <taxon>Trifolieae</taxon>
        <taxon>Trifolium</taxon>
    </lineage>
</organism>
<dbReference type="AlphaFoldDB" id="A0A392R3J1"/>
<sequence>GGNGFLGVVGAVFVVEPQFWACVAERGDPSLSERVATSCQCSPGIRNLAVLPR</sequence>
<feature type="non-terminal residue" evidence="1">
    <location>
        <position position="1"/>
    </location>
</feature>
<accession>A0A392R3J1</accession>
<evidence type="ECO:0000313" key="1">
    <source>
        <dbReference type="EMBL" id="MCI30799.1"/>
    </source>
</evidence>
<evidence type="ECO:0000313" key="2">
    <source>
        <dbReference type="Proteomes" id="UP000265520"/>
    </source>
</evidence>
<keyword evidence="2" id="KW-1185">Reference proteome</keyword>
<dbReference type="EMBL" id="LXQA010182288">
    <property type="protein sequence ID" value="MCI30799.1"/>
    <property type="molecule type" value="Genomic_DNA"/>
</dbReference>
<proteinExistence type="predicted"/>
<protein>
    <submittedName>
        <fullName evidence="1">Uncharacterized protein</fullName>
    </submittedName>
</protein>
<dbReference type="Proteomes" id="UP000265520">
    <property type="component" value="Unassembled WGS sequence"/>
</dbReference>
<reference evidence="1 2" key="1">
    <citation type="journal article" date="2018" name="Front. Plant Sci.">
        <title>Red Clover (Trifolium pratense) and Zigzag Clover (T. medium) - A Picture of Genomic Similarities and Differences.</title>
        <authorList>
            <person name="Dluhosova J."/>
            <person name="Istvanek J."/>
            <person name="Nedelnik J."/>
            <person name="Repkova J."/>
        </authorList>
    </citation>
    <scope>NUCLEOTIDE SEQUENCE [LARGE SCALE GENOMIC DNA]</scope>
    <source>
        <strain evidence="2">cv. 10/8</strain>
        <tissue evidence="1">Leaf</tissue>
    </source>
</reference>